<gene>
    <name evidence="1" type="ORF">F2Q69_00012031</name>
</gene>
<evidence type="ECO:0000313" key="2">
    <source>
        <dbReference type="Proteomes" id="UP000712600"/>
    </source>
</evidence>
<organism evidence="1 2">
    <name type="scientific">Brassica cretica</name>
    <name type="common">Mustard</name>
    <dbReference type="NCBI Taxonomy" id="69181"/>
    <lineage>
        <taxon>Eukaryota</taxon>
        <taxon>Viridiplantae</taxon>
        <taxon>Streptophyta</taxon>
        <taxon>Embryophyta</taxon>
        <taxon>Tracheophyta</taxon>
        <taxon>Spermatophyta</taxon>
        <taxon>Magnoliopsida</taxon>
        <taxon>eudicotyledons</taxon>
        <taxon>Gunneridae</taxon>
        <taxon>Pentapetalae</taxon>
        <taxon>rosids</taxon>
        <taxon>malvids</taxon>
        <taxon>Brassicales</taxon>
        <taxon>Brassicaceae</taxon>
        <taxon>Brassiceae</taxon>
        <taxon>Brassica</taxon>
    </lineage>
</organism>
<name>A0A8S9QXA1_BRACR</name>
<comment type="caution">
    <text evidence="1">The sequence shown here is derived from an EMBL/GenBank/DDBJ whole genome shotgun (WGS) entry which is preliminary data.</text>
</comment>
<proteinExistence type="predicted"/>
<dbReference type="EMBL" id="QGKX02000996">
    <property type="protein sequence ID" value="KAF3553361.1"/>
    <property type="molecule type" value="Genomic_DNA"/>
</dbReference>
<reference evidence="1" key="1">
    <citation type="submission" date="2019-12" db="EMBL/GenBank/DDBJ databases">
        <title>Genome sequencing and annotation of Brassica cretica.</title>
        <authorList>
            <person name="Studholme D.J."/>
            <person name="Sarris P."/>
        </authorList>
    </citation>
    <scope>NUCLEOTIDE SEQUENCE</scope>
    <source>
        <strain evidence="1">PFS-109/04</strain>
        <tissue evidence="1">Leaf</tissue>
    </source>
</reference>
<sequence length="196" mass="22756">MKRISVDYMRSVMYPRLVRKDARKELKLYQKIKFTENLTLGREGTTLASGDRKYSENLGSIIEEHRLCHFRSSTIEGVTKVIVMGSYLKKHRGKLERVDRTYRCYYHQARVCYPHGGVHYRPVRNVQVPEPYKPELFNICLELSVGGRDGSTVVQDDGHTCTFRLATRHLEAYDGKKKLGPKDTEEGLNRLRYTLA</sequence>
<accession>A0A8S9QXA1</accession>
<dbReference type="AlphaFoldDB" id="A0A8S9QXA1"/>
<dbReference type="Proteomes" id="UP000712600">
    <property type="component" value="Unassembled WGS sequence"/>
</dbReference>
<evidence type="ECO:0000313" key="1">
    <source>
        <dbReference type="EMBL" id="KAF3553361.1"/>
    </source>
</evidence>
<protein>
    <submittedName>
        <fullName evidence="1">Uncharacterized protein</fullName>
    </submittedName>
</protein>